<dbReference type="GO" id="GO:0016651">
    <property type="term" value="F:oxidoreductase activity, acting on NAD(P)H"/>
    <property type="evidence" value="ECO:0007669"/>
    <property type="project" value="UniProtKB-UniRule"/>
</dbReference>
<sequence length="630" mass="71514">MSTAERRSEVVAEAPHEEGRELTILYATETGNAEEVAERIARIAYRRHIQVRLYNIADYDKMELINETHVIFVVSTTGNGEFPVSARPFWRFLLRSTLPGDILSDLAFATFGLGDSTYARFCWAARMLHARLKQLGAHPWMDEGEGDDQHYLGFDTILLPWLDELKTRLDEDMPMPEGMQPIPDTELLPPRVRSKVEKEAPAAFHDHATLHATLVTNERMTAAEHWQDVRLLELDLDENASLPAYRAGDVVALMPENDPEEVEKLLERLGWTDVADQRLLLTNTDPHRPLPPNLAHENEDGSLTLRRLLTAHLDPFSVPRKSFFEAIAPFSPADHREREKLEEYLQPGEGTDDMYEYAQRVRRSMAEVLYEFTSVALPVEQVMNVFPVLRERQFSIASGPTLYRRRIQLAIALVKYKTRLQKPREGICSAWITRLDTGVRLPLRIVPGTLLVPANAETPIITIGPGTGIAPLRAIVQERIASTPPAHDNLVIIGCRYAACDFLFRNEWETLAAREAPSAANDADSVADAIERLRLSSTPLIELHVAASRDQENKIYVQDVLRKHGEKVWSILGQRRGIAYLSGSSSGRMPEQVRQAMLDIFQEHGKMDDDQAARYLMTLEAEHRWQEECW</sequence>
<evidence type="ECO:0000256" key="6">
    <source>
        <dbReference type="ARBA" id="ARBA00022827"/>
    </source>
</evidence>
<evidence type="ECO:0000259" key="11">
    <source>
        <dbReference type="PROSITE" id="PS51384"/>
    </source>
</evidence>
<dbReference type="InterPro" id="IPR001433">
    <property type="entry name" value="OxRdtase_FAD/NAD-bd"/>
</dbReference>
<comment type="subcellular location">
    <subcellularLocation>
        <location evidence="9">Cytoplasm</location>
    </subcellularLocation>
    <subcellularLocation>
        <location evidence="9">Mitochondrion</location>
    </subcellularLocation>
    <text evidence="9">Relocalizes to mitochondria after H(2)O(2) exposure.</text>
</comment>
<comment type="cofactor">
    <cofactor evidence="2 9">
        <name>FAD</name>
        <dbReference type="ChEBI" id="CHEBI:57692"/>
    </cofactor>
</comment>
<feature type="binding site" evidence="9">
    <location>
        <begin position="113"/>
        <end position="122"/>
    </location>
    <ligand>
        <name>FMN</name>
        <dbReference type="ChEBI" id="CHEBI:58210"/>
    </ligand>
</feature>
<dbReference type="InterPro" id="IPR001094">
    <property type="entry name" value="Flavdoxin-like"/>
</dbReference>
<feature type="domain" description="FAD-binding FR-type" evidence="11">
    <location>
        <begin position="207"/>
        <end position="454"/>
    </location>
</feature>
<protein>
    <recommendedName>
        <fullName evidence="9">NADPH-dependent diflavin oxidoreductase 1</fullName>
        <ecNumber evidence="9">1.18.1.-</ecNumber>
    </recommendedName>
    <alternativeName>
        <fullName evidence="9">NADPH-dependent FMN and FAD-containing oxidoreductase</fullName>
    </alternativeName>
</protein>
<dbReference type="Gene3D" id="3.40.50.360">
    <property type="match status" value="1"/>
</dbReference>
<dbReference type="SUPFAM" id="SSF52343">
    <property type="entry name" value="Ferredoxin reductase-like, C-terminal NADP-linked domain"/>
    <property type="match status" value="1"/>
</dbReference>
<dbReference type="SUPFAM" id="SSF52218">
    <property type="entry name" value="Flavoproteins"/>
    <property type="match status" value="1"/>
</dbReference>
<dbReference type="PANTHER" id="PTHR19384:SF10">
    <property type="entry name" value="NADPH-DEPENDENT DIFLAVIN OXIDOREDUCTASE 1"/>
    <property type="match status" value="1"/>
</dbReference>
<dbReference type="Proteomes" id="UP001217754">
    <property type="component" value="Chromosome 3"/>
</dbReference>
<evidence type="ECO:0000256" key="2">
    <source>
        <dbReference type="ARBA" id="ARBA00001974"/>
    </source>
</evidence>
<evidence type="ECO:0000256" key="1">
    <source>
        <dbReference type="ARBA" id="ARBA00001917"/>
    </source>
</evidence>
<dbReference type="RefSeq" id="XP_060122072.1">
    <property type="nucleotide sequence ID" value="XM_060266089.1"/>
</dbReference>
<dbReference type="InterPro" id="IPR017927">
    <property type="entry name" value="FAD-bd_FR_type"/>
</dbReference>
<dbReference type="InterPro" id="IPR039261">
    <property type="entry name" value="FNR_nucleotide-bd"/>
</dbReference>
<dbReference type="Gene3D" id="3.40.50.80">
    <property type="entry name" value="Nucleotide-binding domain of ferredoxin-NADP reductase (FNR) module"/>
    <property type="match status" value="1"/>
</dbReference>
<dbReference type="GO" id="GO:0005829">
    <property type="term" value="C:cytosol"/>
    <property type="evidence" value="ECO:0007669"/>
    <property type="project" value="TreeGrafter"/>
</dbReference>
<keyword evidence="7 9" id="KW-0521">NADP</keyword>
<dbReference type="PANTHER" id="PTHR19384">
    <property type="entry name" value="NITRIC OXIDE SYNTHASE-RELATED"/>
    <property type="match status" value="1"/>
</dbReference>
<keyword evidence="9" id="KW-0496">Mitochondrion</keyword>
<keyword evidence="4 9" id="KW-0285">Flavoprotein</keyword>
<dbReference type="GO" id="GO:0005739">
    <property type="term" value="C:mitochondrion"/>
    <property type="evidence" value="ECO:0007669"/>
    <property type="project" value="UniProtKB-SubCell"/>
</dbReference>
<evidence type="ECO:0000256" key="5">
    <source>
        <dbReference type="ARBA" id="ARBA00022643"/>
    </source>
</evidence>
<comment type="caution">
    <text evidence="9">Lacks conserved residue(s) required for the propagation of feature annotation.</text>
</comment>
<dbReference type="Pfam" id="PF00258">
    <property type="entry name" value="Flavodoxin_1"/>
    <property type="match status" value="1"/>
</dbReference>
<comment type="subunit">
    <text evidence="9">Interacts with DRE2; as part of the cytosolic iron-sulfur (Fe-S) protein assembly (CIA) machinery.</text>
</comment>
<dbReference type="GO" id="GO:0050660">
    <property type="term" value="F:flavin adenine dinucleotide binding"/>
    <property type="evidence" value="ECO:0007669"/>
    <property type="project" value="UniProtKB-UniRule"/>
</dbReference>
<proteinExistence type="inferred from homology"/>
<keyword evidence="3 9" id="KW-0963">Cytoplasm</keyword>
<comment type="function">
    <text evidence="9">NADPH-dependent reductase which is a central component of the cytosolic iron-sulfur (Fe-S) protein assembly (CIA) machinery. Transfers electrons from NADPH via its FAD and FMN prosthetic groups to the [2Fe-2S] cluster of DRE2, another key component of the CIA machinery. In turn, this reduced cluster provides electrons for assembly of cytosolic iron-sulfur cluster proteins. Positively controls H(2)O(2)-induced cell death.</text>
</comment>
<evidence type="ECO:0000313" key="13">
    <source>
        <dbReference type="Proteomes" id="UP001217754"/>
    </source>
</evidence>
<feature type="binding site" evidence="9">
    <location>
        <position position="467"/>
    </location>
    <ligand>
        <name>NADP(+)</name>
        <dbReference type="ChEBI" id="CHEBI:58349"/>
    </ligand>
</feature>
<dbReference type="EMBL" id="CP119960">
    <property type="protein sequence ID" value="WFD39175.1"/>
    <property type="molecule type" value="Genomic_DNA"/>
</dbReference>
<comment type="similarity">
    <text evidence="9">In the N-terminal section; belongs to the flavodoxin family.</text>
</comment>
<comment type="catalytic activity">
    <reaction evidence="9">
        <text>2 oxidized [2Fe-2S]-[protein] + NADPH = 2 reduced [2Fe-2S]-[protein] + NADP(+) + H(+)</text>
        <dbReference type="Rhea" id="RHEA:67716"/>
        <dbReference type="Rhea" id="RHEA-COMP:17327"/>
        <dbReference type="Rhea" id="RHEA-COMP:17328"/>
        <dbReference type="ChEBI" id="CHEBI:15378"/>
        <dbReference type="ChEBI" id="CHEBI:33737"/>
        <dbReference type="ChEBI" id="CHEBI:33738"/>
        <dbReference type="ChEBI" id="CHEBI:57783"/>
        <dbReference type="ChEBI" id="CHEBI:58349"/>
    </reaction>
</comment>
<dbReference type="GO" id="GO:0016226">
    <property type="term" value="P:iron-sulfur cluster assembly"/>
    <property type="evidence" value="ECO:0007669"/>
    <property type="project" value="UniProtKB-UniRule"/>
</dbReference>
<dbReference type="InterPro" id="IPR029039">
    <property type="entry name" value="Flavoprotein-like_sf"/>
</dbReference>
<keyword evidence="8 9" id="KW-0560">Oxidoreductase</keyword>
<comment type="similarity">
    <text evidence="9">Belongs to the NADPH-dependent diflavin oxidoreductase NDOR1 family.</text>
</comment>
<evidence type="ECO:0000256" key="8">
    <source>
        <dbReference type="ARBA" id="ARBA00023002"/>
    </source>
</evidence>
<gene>
    <name evidence="12" type="primary">TAH18_1</name>
    <name evidence="9" type="synonym">TAH18</name>
    <name evidence="12" type="ORF">MJAP1_002145</name>
</gene>
<reference evidence="12" key="1">
    <citation type="submission" date="2023-03" db="EMBL/GenBank/DDBJ databases">
        <title>Mating type loci evolution in Malassezia.</title>
        <authorList>
            <person name="Coelho M.A."/>
        </authorList>
    </citation>
    <scope>NUCLEOTIDE SEQUENCE</scope>
    <source>
        <strain evidence="12">CBS 9431</strain>
    </source>
</reference>
<dbReference type="PRINTS" id="PR00371">
    <property type="entry name" value="FPNCR"/>
</dbReference>
<name>A0AAF0EY89_9BASI</name>
<dbReference type="GeneID" id="85225796"/>
<dbReference type="InterPro" id="IPR003097">
    <property type="entry name" value="CysJ-like_FAD-binding"/>
</dbReference>
<dbReference type="EC" id="1.18.1.-" evidence="9"/>
<dbReference type="Gene3D" id="1.20.990.10">
    <property type="entry name" value="NADPH-cytochrome p450 Reductase, Chain A, domain 3"/>
    <property type="match status" value="1"/>
</dbReference>
<dbReference type="PRINTS" id="PR00369">
    <property type="entry name" value="FLAVODOXIN"/>
</dbReference>
<dbReference type="InterPro" id="IPR028879">
    <property type="entry name" value="NDOR1"/>
</dbReference>
<dbReference type="InterPro" id="IPR017938">
    <property type="entry name" value="Riboflavin_synthase-like_b-brl"/>
</dbReference>
<feature type="binding site" evidence="9">
    <location>
        <begin position="548"/>
        <end position="549"/>
    </location>
    <ligand>
        <name>NADP(+)</name>
        <dbReference type="ChEBI" id="CHEBI:58349"/>
    </ligand>
</feature>
<feature type="binding site" evidence="9">
    <location>
        <position position="148"/>
    </location>
    <ligand>
        <name>FMN</name>
        <dbReference type="ChEBI" id="CHEBI:58210"/>
    </ligand>
</feature>
<dbReference type="HAMAP" id="MF_03178">
    <property type="entry name" value="NDOR1"/>
    <property type="match status" value="1"/>
</dbReference>
<dbReference type="Pfam" id="PF00175">
    <property type="entry name" value="NAD_binding_1"/>
    <property type="match status" value="1"/>
</dbReference>
<keyword evidence="13" id="KW-1185">Reference proteome</keyword>
<dbReference type="InterPro" id="IPR023173">
    <property type="entry name" value="NADPH_Cyt_P450_Rdtase_alpha"/>
</dbReference>
<feature type="binding site" evidence="9">
    <location>
        <begin position="392"/>
        <end position="395"/>
    </location>
    <ligand>
        <name>FAD</name>
        <dbReference type="ChEBI" id="CHEBI:57692"/>
    </ligand>
</feature>
<dbReference type="GO" id="GO:0160246">
    <property type="term" value="F:NADPH-iron-sulfur [2Fe-2S] protein oxidoreductase activity"/>
    <property type="evidence" value="ECO:0007669"/>
    <property type="project" value="InterPro"/>
</dbReference>
<keyword evidence="6 9" id="KW-0274">FAD</keyword>
<dbReference type="InterPro" id="IPR008254">
    <property type="entry name" value="Flavodoxin/NO_synth"/>
</dbReference>
<feature type="binding site" evidence="9">
    <location>
        <position position="362"/>
    </location>
    <ligand>
        <name>FAD</name>
        <dbReference type="ChEBI" id="CHEBI:57692"/>
    </ligand>
</feature>
<dbReference type="PROSITE" id="PS51384">
    <property type="entry name" value="FAD_FR"/>
    <property type="match status" value="1"/>
</dbReference>
<dbReference type="GO" id="GO:0050661">
    <property type="term" value="F:NADP binding"/>
    <property type="evidence" value="ECO:0007669"/>
    <property type="project" value="UniProtKB-UniRule"/>
</dbReference>
<evidence type="ECO:0000259" key="10">
    <source>
        <dbReference type="PROSITE" id="PS50902"/>
    </source>
</evidence>
<dbReference type="InterPro" id="IPR001709">
    <property type="entry name" value="Flavoprot_Pyr_Nucl_cyt_Rdtase"/>
</dbReference>
<accession>A0AAF0EY89</accession>
<dbReference type="Gene3D" id="2.40.30.10">
    <property type="entry name" value="Translation factors"/>
    <property type="match status" value="1"/>
</dbReference>
<feature type="binding site" evidence="9">
    <location>
        <begin position="426"/>
        <end position="429"/>
    </location>
    <ligand>
        <name>FAD</name>
        <dbReference type="ChEBI" id="CHEBI:57692"/>
    </ligand>
</feature>
<dbReference type="GO" id="GO:0010181">
    <property type="term" value="F:FMN binding"/>
    <property type="evidence" value="ECO:0007669"/>
    <property type="project" value="UniProtKB-UniRule"/>
</dbReference>
<evidence type="ECO:0000313" key="12">
    <source>
        <dbReference type="EMBL" id="WFD39175.1"/>
    </source>
</evidence>
<keyword evidence="5 9" id="KW-0288">FMN</keyword>
<dbReference type="AlphaFoldDB" id="A0AAF0EY89"/>
<evidence type="ECO:0000256" key="3">
    <source>
        <dbReference type="ARBA" id="ARBA00022490"/>
    </source>
</evidence>
<feature type="binding site" evidence="9">
    <location>
        <begin position="75"/>
        <end position="78"/>
    </location>
    <ligand>
        <name>FMN</name>
        <dbReference type="ChEBI" id="CHEBI:58210"/>
    </ligand>
</feature>
<feature type="binding site" evidence="9">
    <location>
        <begin position="554"/>
        <end position="558"/>
    </location>
    <ligand>
        <name>NADP(+)</name>
        <dbReference type="ChEBI" id="CHEBI:58349"/>
    </ligand>
</feature>
<dbReference type="PROSITE" id="PS50902">
    <property type="entry name" value="FLAVODOXIN_LIKE"/>
    <property type="match status" value="1"/>
</dbReference>
<comment type="similarity">
    <text evidence="9">In the C-terminal section; belongs to the flavoprotein pyridine nucleotide cytochrome reductase family.</text>
</comment>
<feature type="binding site" evidence="9">
    <location>
        <position position="630"/>
    </location>
    <ligand>
        <name>FAD</name>
        <dbReference type="ChEBI" id="CHEBI:57692"/>
    </ligand>
</feature>
<dbReference type="SUPFAM" id="SSF63380">
    <property type="entry name" value="Riboflavin synthase domain-like"/>
    <property type="match status" value="1"/>
</dbReference>
<organism evidence="12 13">
    <name type="scientific">Malassezia japonica</name>
    <dbReference type="NCBI Taxonomy" id="223818"/>
    <lineage>
        <taxon>Eukaryota</taxon>
        <taxon>Fungi</taxon>
        <taxon>Dikarya</taxon>
        <taxon>Basidiomycota</taxon>
        <taxon>Ustilaginomycotina</taxon>
        <taxon>Malasseziomycetes</taxon>
        <taxon>Malasseziales</taxon>
        <taxon>Malasseziaceae</taxon>
        <taxon>Malassezia</taxon>
    </lineage>
</organism>
<evidence type="ECO:0000256" key="7">
    <source>
        <dbReference type="ARBA" id="ARBA00022857"/>
    </source>
</evidence>
<comment type="cofactor">
    <cofactor evidence="1 9">
        <name>FMN</name>
        <dbReference type="ChEBI" id="CHEBI:58210"/>
    </cofactor>
</comment>
<feature type="binding site" evidence="9">
    <location>
        <begin position="28"/>
        <end position="33"/>
    </location>
    <ligand>
        <name>FMN</name>
        <dbReference type="ChEBI" id="CHEBI:58210"/>
    </ligand>
</feature>
<feature type="domain" description="Flavodoxin-like" evidence="10">
    <location>
        <begin position="22"/>
        <end position="166"/>
    </location>
</feature>
<evidence type="ECO:0000256" key="4">
    <source>
        <dbReference type="ARBA" id="ARBA00022630"/>
    </source>
</evidence>
<evidence type="ECO:0000256" key="9">
    <source>
        <dbReference type="HAMAP-Rule" id="MF_03178"/>
    </source>
</evidence>
<dbReference type="Pfam" id="PF00667">
    <property type="entry name" value="FAD_binding_1"/>
    <property type="match status" value="1"/>
</dbReference>